<dbReference type="EMBL" id="JAENHN010000071">
    <property type="protein sequence ID" value="MBK1813865.1"/>
    <property type="molecule type" value="Genomic_DNA"/>
</dbReference>
<name>A0ABS1EWZ9_9CLOT</name>
<proteinExistence type="predicted"/>
<dbReference type="PANTHER" id="PTHR46652:SF3">
    <property type="entry name" value="LEUCINE-RICH REPEAT-CONTAINING PROTEIN 9"/>
    <property type="match status" value="1"/>
</dbReference>
<dbReference type="Gene3D" id="1.10.1330.10">
    <property type="entry name" value="Dockerin domain"/>
    <property type="match status" value="1"/>
</dbReference>
<dbReference type="CDD" id="cd02619">
    <property type="entry name" value="Peptidase_C1"/>
    <property type="match status" value="1"/>
</dbReference>
<sequence>MKKRGLSLILATIFTFTLVSNNSFQENKEVKAVEGKEIYSNGYKAPKIKVNRSSEKPIVKSSILPSKYDSRDFGYVTAVKNQGQIGDCWAFTTYGALDSVQKKNTNKDYDFSEIHLATNNGIGGADDGGNMYYSISYFMKGKGPVLEKDDPYPNPAEVNNINSNSNAPVNYTVDDVSLLPDRTSAYDNNYIKENVMKYGGVYTSIHLEGYNYDIIKDNKYLYVPEGTYSYANHAVVIVGWDDNFPKENFPTLPSGNGAFICKNSWGEGFGDNGYIYVSYYDTIVGTDSAVIPTLTKKSQYDKRNSYGDNFPMYAIGTSYESSYAASTYTASENQYVNSIGVFSNEQDITYDLYIEEDYGTNKFTNILNKKVKTIKIHDAGFHTIKLDTPVKISAGKTYAVAFRNNAKGLFVEPDTVTYPYENNNFISFGGQSWMSGYDGVFIVANTTKVPQYPITGISLDKSNLSLGYNGKYKLSATIMPQNADNKTIYWTSNNPSVATVDEDGNVTGMRNGSAVITAATIDGKVKASTNVTVSNALTILNFSGQDEYTVLTANPVWTLRFNDLVVAGPSYNNIYVIDSSGRKSLASVAINYNQVNISVNTSDFNGGAVRLVVPKDAFVDSTNSGMSSQLERNYCINYKAGIKVDFKDGVLEKAVRDSLGKTTGDIYSEDMAKLTSLRIENESLWSLSGIEYAVNLNDLSIYNTEIIDITPVSNLFSLEHLYLSRNNVNSLKSISNLHKLQRLYIEDENIKDFSVISTIGKLYQLTLNDCNLSNINFLSNLTNLEYLELNNNYISDISQIGALKKLSIMDLEGNQIKDISPLLQLPTEQQYYDLYGTNSIRRILVDKNLVFNSSDSTSSDIKTKLEDNGWNFYAVSEPKGNLNIAKVDERYYSEYSTYKVDSLVGFSISFNSNIQSSLSFSDIKLRRYYSDQYISIDKTISGDKITIKVLEPLDSQSEYVLEVPDAAVIDSNQNGIKQTSIKIAPLDYLKGDSNEDGKVDALDLAIVASHYNEMSSSSAVKWDLKKDWNKDGIIDIFDITTVARHIQ</sequence>
<dbReference type="SUPFAM" id="SSF49373">
    <property type="entry name" value="Invasin/intimin cell-adhesion fragments"/>
    <property type="match status" value="1"/>
</dbReference>
<feature type="domain" description="Dockerin" evidence="3">
    <location>
        <begin position="986"/>
        <end position="1047"/>
    </location>
</feature>
<dbReference type="InterPro" id="IPR000668">
    <property type="entry name" value="Peptidase_C1A_C"/>
</dbReference>
<dbReference type="PROSITE" id="PS51766">
    <property type="entry name" value="DOCKERIN"/>
    <property type="match status" value="1"/>
</dbReference>
<evidence type="ECO:0000256" key="1">
    <source>
        <dbReference type="ARBA" id="ARBA00022614"/>
    </source>
</evidence>
<dbReference type="Pfam" id="PF18560">
    <property type="entry name" value="Lectin_like"/>
    <property type="match status" value="1"/>
</dbReference>
<gene>
    <name evidence="4" type="ORF">JHL18_24985</name>
</gene>
<dbReference type="PANTHER" id="PTHR46652">
    <property type="entry name" value="LEUCINE-RICH REPEAT AND IQ DOMAIN-CONTAINING PROTEIN 1-RELATED"/>
    <property type="match status" value="1"/>
</dbReference>
<dbReference type="Gene3D" id="3.90.70.10">
    <property type="entry name" value="Cysteine proteinases"/>
    <property type="match status" value="1"/>
</dbReference>
<dbReference type="PROSITE" id="PS00018">
    <property type="entry name" value="EF_HAND_1"/>
    <property type="match status" value="1"/>
</dbReference>
<dbReference type="SMART" id="SM00635">
    <property type="entry name" value="BID_2"/>
    <property type="match status" value="1"/>
</dbReference>
<organism evidence="4 5">
    <name type="scientific">Clostridium yunnanense</name>
    <dbReference type="NCBI Taxonomy" id="2800325"/>
    <lineage>
        <taxon>Bacteria</taxon>
        <taxon>Bacillati</taxon>
        <taxon>Bacillota</taxon>
        <taxon>Clostridia</taxon>
        <taxon>Eubacteriales</taxon>
        <taxon>Clostridiaceae</taxon>
        <taxon>Clostridium</taxon>
    </lineage>
</organism>
<dbReference type="InterPro" id="IPR016134">
    <property type="entry name" value="Dockerin_dom"/>
</dbReference>
<dbReference type="CDD" id="cd14254">
    <property type="entry name" value="Dockerin_II"/>
    <property type="match status" value="1"/>
</dbReference>
<dbReference type="Pfam" id="PF00404">
    <property type="entry name" value="Dockerin_1"/>
    <property type="match status" value="1"/>
</dbReference>
<dbReference type="SUPFAM" id="SSF54001">
    <property type="entry name" value="Cysteine proteinases"/>
    <property type="match status" value="1"/>
</dbReference>
<dbReference type="InterPro" id="IPR036439">
    <property type="entry name" value="Dockerin_dom_sf"/>
</dbReference>
<dbReference type="InterPro" id="IPR025660">
    <property type="entry name" value="Pept_his_AS"/>
</dbReference>
<protein>
    <submittedName>
        <fullName evidence="4">Ig-like domain-containing protein</fullName>
    </submittedName>
</protein>
<dbReference type="InterPro" id="IPR040528">
    <property type="entry name" value="Lectin-like"/>
</dbReference>
<evidence type="ECO:0000259" key="3">
    <source>
        <dbReference type="PROSITE" id="PS51766"/>
    </source>
</evidence>
<dbReference type="SUPFAM" id="SSF63446">
    <property type="entry name" value="Type I dockerin domain"/>
    <property type="match status" value="1"/>
</dbReference>
<dbReference type="Gene3D" id="2.60.40.1080">
    <property type="match status" value="1"/>
</dbReference>
<dbReference type="InterPro" id="IPR000169">
    <property type="entry name" value="Pept_cys_AS"/>
</dbReference>
<dbReference type="PROSITE" id="PS00639">
    <property type="entry name" value="THIOL_PROTEASE_HIS"/>
    <property type="match status" value="1"/>
</dbReference>
<dbReference type="Proteomes" id="UP000596739">
    <property type="component" value="Unassembled WGS sequence"/>
</dbReference>
<dbReference type="Pfam" id="PF00112">
    <property type="entry name" value="Peptidase_C1"/>
    <property type="match status" value="1"/>
</dbReference>
<evidence type="ECO:0000313" key="5">
    <source>
        <dbReference type="Proteomes" id="UP000596739"/>
    </source>
</evidence>
<keyword evidence="1" id="KW-0433">Leucine-rich repeat</keyword>
<dbReference type="SUPFAM" id="SSF52058">
    <property type="entry name" value="L domain-like"/>
    <property type="match status" value="1"/>
</dbReference>
<dbReference type="InterPro" id="IPR018247">
    <property type="entry name" value="EF_Hand_1_Ca_BS"/>
</dbReference>
<dbReference type="Gene3D" id="3.80.10.10">
    <property type="entry name" value="Ribonuclease Inhibitor"/>
    <property type="match status" value="1"/>
</dbReference>
<evidence type="ECO:0000313" key="4">
    <source>
        <dbReference type="EMBL" id="MBK1813865.1"/>
    </source>
</evidence>
<dbReference type="SMART" id="SM00365">
    <property type="entry name" value="LRR_SD22"/>
    <property type="match status" value="3"/>
</dbReference>
<dbReference type="PROSITE" id="PS00139">
    <property type="entry name" value="THIOL_PROTEASE_CYS"/>
    <property type="match status" value="1"/>
</dbReference>
<dbReference type="InterPro" id="IPR003343">
    <property type="entry name" value="Big_2"/>
</dbReference>
<dbReference type="InterPro" id="IPR008964">
    <property type="entry name" value="Invasin/intimin_cell_adhesion"/>
</dbReference>
<dbReference type="InterPro" id="IPR002105">
    <property type="entry name" value="Dockerin_1_rpt"/>
</dbReference>
<dbReference type="InterPro" id="IPR050836">
    <property type="entry name" value="SDS22/Internalin_LRR"/>
</dbReference>
<dbReference type="PROSITE" id="PS51450">
    <property type="entry name" value="LRR"/>
    <property type="match status" value="3"/>
</dbReference>
<dbReference type="InterPro" id="IPR001611">
    <property type="entry name" value="Leu-rich_rpt"/>
</dbReference>
<keyword evidence="2" id="KW-0677">Repeat</keyword>
<dbReference type="InterPro" id="IPR038765">
    <property type="entry name" value="Papain-like_cys_pep_sf"/>
</dbReference>
<dbReference type="Pfam" id="PF02368">
    <property type="entry name" value="Big_2"/>
    <property type="match status" value="1"/>
</dbReference>
<reference evidence="5" key="1">
    <citation type="submission" date="2021-01" db="EMBL/GenBank/DDBJ databases">
        <title>Genome public.</title>
        <authorList>
            <person name="Liu C."/>
            <person name="Sun Q."/>
        </authorList>
    </citation>
    <scope>NUCLEOTIDE SEQUENCE [LARGE SCALE GENOMIC DNA]</scope>
    <source>
        <strain evidence="5">YIM B02505</strain>
    </source>
</reference>
<accession>A0ABS1EWZ9</accession>
<dbReference type="InterPro" id="IPR032675">
    <property type="entry name" value="LRR_dom_sf"/>
</dbReference>
<dbReference type="SMART" id="SM00645">
    <property type="entry name" value="Pept_C1"/>
    <property type="match status" value="1"/>
</dbReference>
<keyword evidence="5" id="KW-1185">Reference proteome</keyword>
<comment type="caution">
    <text evidence="4">The sequence shown here is derived from an EMBL/GenBank/DDBJ whole genome shotgun (WGS) entry which is preliminary data.</text>
</comment>
<evidence type="ECO:0000256" key="2">
    <source>
        <dbReference type="ARBA" id="ARBA00022737"/>
    </source>
</evidence>
<dbReference type="RefSeq" id="WP_200274425.1">
    <property type="nucleotide sequence ID" value="NZ_JAENHN010000071.1"/>
</dbReference>